<proteinExistence type="predicted"/>
<name>A0A3P7KQ87_STRVU</name>
<dbReference type="Proteomes" id="UP000270094">
    <property type="component" value="Unassembled WGS sequence"/>
</dbReference>
<gene>
    <name evidence="1" type="ORF">SVUK_LOCUS7763</name>
</gene>
<evidence type="ECO:0000313" key="1">
    <source>
        <dbReference type="EMBL" id="VDM72765.1"/>
    </source>
</evidence>
<evidence type="ECO:0000313" key="2">
    <source>
        <dbReference type="Proteomes" id="UP000270094"/>
    </source>
</evidence>
<reference evidence="1 2" key="1">
    <citation type="submission" date="2018-11" db="EMBL/GenBank/DDBJ databases">
        <authorList>
            <consortium name="Pathogen Informatics"/>
        </authorList>
    </citation>
    <scope>NUCLEOTIDE SEQUENCE [LARGE SCALE GENOMIC DNA]</scope>
</reference>
<dbReference type="AlphaFoldDB" id="A0A3P7KQ87"/>
<accession>A0A3P7KQ87</accession>
<organism evidence="1 2">
    <name type="scientific">Strongylus vulgaris</name>
    <name type="common">Blood worm</name>
    <dbReference type="NCBI Taxonomy" id="40348"/>
    <lineage>
        <taxon>Eukaryota</taxon>
        <taxon>Metazoa</taxon>
        <taxon>Ecdysozoa</taxon>
        <taxon>Nematoda</taxon>
        <taxon>Chromadorea</taxon>
        <taxon>Rhabditida</taxon>
        <taxon>Rhabditina</taxon>
        <taxon>Rhabditomorpha</taxon>
        <taxon>Strongyloidea</taxon>
        <taxon>Strongylidae</taxon>
        <taxon>Strongylus</taxon>
    </lineage>
</organism>
<protein>
    <submittedName>
        <fullName evidence="1">Uncharacterized protein</fullName>
    </submittedName>
</protein>
<keyword evidence="2" id="KW-1185">Reference proteome</keyword>
<sequence length="79" mass="9453">MGNIKLLNLGDPERGYLRRSLQSGRLSRHVEDVDYANFAIILQKFYPLFYPDIFLVKGHHRSNLGLIYFQSFVDYRRRF</sequence>
<dbReference type="EMBL" id="UYYB01027131">
    <property type="protein sequence ID" value="VDM72765.1"/>
    <property type="molecule type" value="Genomic_DNA"/>
</dbReference>